<dbReference type="PIRSF" id="PIRSF010312">
    <property type="entry name" value="Sulphur_oxidation_SoxY"/>
    <property type="match status" value="1"/>
</dbReference>
<dbReference type="Proteomes" id="UP000885792">
    <property type="component" value="Unassembled WGS sequence"/>
</dbReference>
<comment type="caution">
    <text evidence="2">The sequence shown here is derived from an EMBL/GenBank/DDBJ whole genome shotgun (WGS) entry which is preliminary data.</text>
</comment>
<dbReference type="InterPro" id="IPR038162">
    <property type="entry name" value="SoxY_sf"/>
</dbReference>
<dbReference type="EMBL" id="DRNB01000171">
    <property type="protein sequence ID" value="HHJ64199.1"/>
    <property type="molecule type" value="Genomic_DNA"/>
</dbReference>
<dbReference type="Gene3D" id="2.60.40.2470">
    <property type="entry name" value="SoxY domain"/>
    <property type="match status" value="1"/>
</dbReference>
<dbReference type="InterPro" id="IPR006311">
    <property type="entry name" value="TAT_signal"/>
</dbReference>
<evidence type="ECO:0000313" key="2">
    <source>
        <dbReference type="EMBL" id="HHJ64199.1"/>
    </source>
</evidence>
<protein>
    <submittedName>
        <fullName evidence="2">Thiosulfate oxidation carrier protein SoxY</fullName>
    </submittedName>
</protein>
<dbReference type="PROSITE" id="PS51318">
    <property type="entry name" value="TAT"/>
    <property type="match status" value="1"/>
</dbReference>
<dbReference type="AlphaFoldDB" id="A0A7C5Q9M3"/>
<dbReference type="NCBIfam" id="TIGR04488">
    <property type="entry name" value="SoxY_true_GGCGG"/>
    <property type="match status" value="1"/>
</dbReference>
<evidence type="ECO:0000259" key="1">
    <source>
        <dbReference type="Pfam" id="PF13501"/>
    </source>
</evidence>
<accession>A0A7C5Q9M3</accession>
<proteinExistence type="predicted"/>
<reference evidence="2" key="1">
    <citation type="journal article" date="2020" name="mSystems">
        <title>Genome- and Community-Level Interaction Insights into Carbon Utilization and Element Cycling Functions of Hydrothermarchaeota in Hydrothermal Sediment.</title>
        <authorList>
            <person name="Zhou Z."/>
            <person name="Liu Y."/>
            <person name="Xu W."/>
            <person name="Pan J."/>
            <person name="Luo Z.H."/>
            <person name="Li M."/>
        </authorList>
    </citation>
    <scope>NUCLEOTIDE SEQUENCE [LARGE SCALE GENOMIC DNA]</scope>
    <source>
        <strain evidence="2">HyVt-501</strain>
    </source>
</reference>
<gene>
    <name evidence="2" type="primary">soxY</name>
    <name evidence="2" type="ORF">ENJ61_04750</name>
</gene>
<feature type="domain" description="Ig-like SoxY" evidence="1">
    <location>
        <begin position="51"/>
        <end position="151"/>
    </location>
</feature>
<dbReference type="InterPro" id="IPR016568">
    <property type="entry name" value="Sulphur_oxidation_SoxY"/>
</dbReference>
<dbReference type="Pfam" id="PF13501">
    <property type="entry name" value="SoxY"/>
    <property type="match status" value="1"/>
</dbReference>
<sequence>MISRRELLKLAAVGTIALTLVPGTLGEALAAPKDMSLEEALKEHLGATLSDLKESDLIHIKAPTIAESGANVPVQISANVPVDQVEALYIFADANFNPWVTTVEFSPLNGEVFFATRIKLAKTSKVRAVLKMKDGTLLAAAKEVKVTVGGCG</sequence>
<organism evidence="2">
    <name type="scientific">Aquifex aeolicus</name>
    <dbReference type="NCBI Taxonomy" id="63363"/>
    <lineage>
        <taxon>Bacteria</taxon>
        <taxon>Pseudomonadati</taxon>
        <taxon>Aquificota</taxon>
        <taxon>Aquificia</taxon>
        <taxon>Aquificales</taxon>
        <taxon>Aquificaceae</taxon>
        <taxon>Aquifex</taxon>
    </lineage>
</organism>
<dbReference type="InterPro" id="IPR032711">
    <property type="entry name" value="SoxY"/>
</dbReference>
<name>A0A7C5Q9M3_AQUAO</name>